<dbReference type="Proteomes" id="UP000032287">
    <property type="component" value="Unassembled WGS sequence"/>
</dbReference>
<dbReference type="InterPro" id="IPR039532">
    <property type="entry name" value="TetR_C_Firmicutes"/>
</dbReference>
<evidence type="ECO:0000313" key="5">
    <source>
        <dbReference type="EMBL" id="KIU20597.1"/>
    </source>
</evidence>
<reference evidence="8 13" key="4">
    <citation type="submission" date="2019-07" db="EMBL/GenBank/DDBJ databases">
        <title>Genome sequence of Weissella cibaria GK1.</title>
        <authorList>
            <person name="Choi H.-J."/>
        </authorList>
    </citation>
    <scope>NUCLEOTIDE SEQUENCE [LARGE SCALE GENOMIC DNA]</scope>
    <source>
        <strain evidence="8 13">GK1</strain>
    </source>
</reference>
<dbReference type="GO" id="GO:0003677">
    <property type="term" value="F:DNA binding"/>
    <property type="evidence" value="ECO:0007669"/>
    <property type="project" value="UniProtKB-UniRule"/>
</dbReference>
<dbReference type="EMBL" id="JWHU01000018">
    <property type="protein sequence ID" value="KIU20597.1"/>
    <property type="molecule type" value="Genomic_DNA"/>
</dbReference>
<organism evidence="5 9">
    <name type="scientific">Weissella cibaria</name>
    <dbReference type="NCBI Taxonomy" id="137591"/>
    <lineage>
        <taxon>Bacteria</taxon>
        <taxon>Bacillati</taxon>
        <taxon>Bacillota</taxon>
        <taxon>Bacilli</taxon>
        <taxon>Lactobacillales</taxon>
        <taxon>Lactobacillaceae</taxon>
        <taxon>Weissella</taxon>
    </lineage>
</organism>
<dbReference type="Proteomes" id="UP000193588">
    <property type="component" value="Unassembled WGS sequence"/>
</dbReference>
<evidence type="ECO:0000313" key="12">
    <source>
        <dbReference type="Proteomes" id="UP000244870"/>
    </source>
</evidence>
<dbReference type="PATRIC" id="fig|137591.24.peg.1807"/>
<dbReference type="eggNOG" id="COG1309">
    <property type="taxonomic scope" value="Bacteria"/>
</dbReference>
<dbReference type="GeneID" id="66963376"/>
<dbReference type="Pfam" id="PF00440">
    <property type="entry name" value="TetR_N"/>
    <property type="match status" value="1"/>
</dbReference>
<dbReference type="KEGG" id="wcb:AO080_01630"/>
<reference evidence="9 10" key="1">
    <citation type="journal article" date="2015" name="Microbiology (Mosc.)">
        <title>Genomics of the Weissella cibaria species with an examination of its metabolic traits.</title>
        <authorList>
            <person name="Lynch K.M."/>
            <person name="Lucid A."/>
            <person name="Arendt E.K."/>
            <person name="Sleator R.D."/>
            <person name="Lucey B."/>
            <person name="Coffey A."/>
        </authorList>
    </citation>
    <scope>NUCLEOTIDE SEQUENCE [LARGE SCALE GENOMIC DNA]</scope>
    <source>
        <strain evidence="6 10">AB3b</strain>
        <strain evidence="5 9">MG1</strain>
    </source>
</reference>
<accession>A0A0D1LQ11</accession>
<dbReference type="Proteomes" id="UP000032289">
    <property type="component" value="Unassembled WGS sequence"/>
</dbReference>
<evidence type="ECO:0000313" key="13">
    <source>
        <dbReference type="Proteomes" id="UP000320012"/>
    </source>
</evidence>
<evidence type="ECO:0000313" key="7">
    <source>
        <dbReference type="EMBL" id="OSP89172.1"/>
    </source>
</evidence>
<dbReference type="Gene3D" id="1.10.357.10">
    <property type="entry name" value="Tetracycline Repressor, domain 2"/>
    <property type="match status" value="1"/>
</dbReference>
<evidence type="ECO:0000313" key="10">
    <source>
        <dbReference type="Proteomes" id="UP000032289"/>
    </source>
</evidence>
<dbReference type="InterPro" id="IPR009057">
    <property type="entry name" value="Homeodomain-like_sf"/>
</dbReference>
<dbReference type="SUPFAM" id="SSF46689">
    <property type="entry name" value="Homeodomain-like"/>
    <property type="match status" value="1"/>
</dbReference>
<evidence type="ECO:0000313" key="6">
    <source>
        <dbReference type="EMBL" id="KIU22030.1"/>
    </source>
</evidence>
<dbReference type="Proteomes" id="UP000244870">
    <property type="component" value="Chromosome"/>
</dbReference>
<gene>
    <name evidence="5" type="primary">yvdT</name>
    <name evidence="6" type="ORF">ab3b_01865</name>
    <name evidence="4" type="ORF">B6254_0067</name>
    <name evidence="7" type="ORF">B9D04_07740</name>
    <name evidence="8" type="ORF">FO435_00520</name>
    <name evidence="5" type="ORF">QX99_01168</name>
</gene>
<evidence type="ECO:0000313" key="9">
    <source>
        <dbReference type="Proteomes" id="UP000032287"/>
    </source>
</evidence>
<dbReference type="EMBL" id="NDXJ01000010">
    <property type="protein sequence ID" value="OSP89172.1"/>
    <property type="molecule type" value="Genomic_DNA"/>
</dbReference>
<protein>
    <submittedName>
        <fullName evidence="7 8">Transcriptional regulator</fullName>
    </submittedName>
    <submittedName>
        <fullName evidence="5">YvdT protein</fullName>
    </submittedName>
</protein>
<evidence type="ECO:0000313" key="4">
    <source>
        <dbReference type="EMBL" id="AWF94524.1"/>
    </source>
</evidence>
<dbReference type="OrthoDB" id="9810250at2"/>
<dbReference type="Proteomes" id="UP000320012">
    <property type="component" value="Unassembled WGS sequence"/>
</dbReference>
<dbReference type="PANTHER" id="PTHR43479">
    <property type="entry name" value="ACREF/ENVCD OPERON REPRESSOR-RELATED"/>
    <property type="match status" value="1"/>
</dbReference>
<evidence type="ECO:0000259" key="3">
    <source>
        <dbReference type="PROSITE" id="PS50977"/>
    </source>
</evidence>
<evidence type="ECO:0000313" key="8">
    <source>
        <dbReference type="EMBL" id="TVV26501.1"/>
    </source>
</evidence>
<feature type="DNA-binding region" description="H-T-H motif" evidence="2">
    <location>
        <begin position="31"/>
        <end position="50"/>
    </location>
</feature>
<dbReference type="AlphaFoldDB" id="A0A0D1LQ11"/>
<keyword evidence="9" id="KW-1185">Reference proteome</keyword>
<name>A0A0D1LQ11_9LACO</name>
<dbReference type="EMBL" id="CP020928">
    <property type="protein sequence ID" value="AWF94524.1"/>
    <property type="molecule type" value="Genomic_DNA"/>
</dbReference>
<dbReference type="PRINTS" id="PR00455">
    <property type="entry name" value="HTHTETR"/>
</dbReference>
<sequence length="200" mass="22955">MKQADRNAKTQQIIKEAFIDLINEKGFNNLTVSDITRAAGVSRGTFYVHYTDKYELLTKIEDELVANITHALSENLDEPLTKHTAEEISGSTYRVFNKALNYVDSERITMRALFSPNGHPQFFNRIKNLVDVLFTDQLTANHGRFSDALPIDYTKEIALNSLLNIVRHWLDKDNPETPDELADILMRSRFIAPHELITFE</sequence>
<dbReference type="InterPro" id="IPR001647">
    <property type="entry name" value="HTH_TetR"/>
</dbReference>
<feature type="domain" description="HTH tetR-type" evidence="3">
    <location>
        <begin position="8"/>
        <end position="68"/>
    </location>
</feature>
<evidence type="ECO:0000256" key="2">
    <source>
        <dbReference type="PROSITE-ProRule" id="PRU00335"/>
    </source>
</evidence>
<evidence type="ECO:0000256" key="1">
    <source>
        <dbReference type="ARBA" id="ARBA00023125"/>
    </source>
</evidence>
<reference evidence="4 12" key="3">
    <citation type="submission" date="2017-04" db="EMBL/GenBank/DDBJ databases">
        <title>Weissella cibaria strain m2 complete genome.</title>
        <authorList>
            <person name="Pan Q."/>
            <person name="Tan M."/>
            <person name="Yao F."/>
            <person name="Su S."/>
        </authorList>
    </citation>
    <scope>NUCLEOTIDE SEQUENCE [LARGE SCALE GENOMIC DNA]</scope>
    <source>
        <strain evidence="4 12">M2</strain>
    </source>
</reference>
<keyword evidence="1 2" id="KW-0238">DNA-binding</keyword>
<dbReference type="STRING" id="137591.AO080_01630"/>
<dbReference type="InterPro" id="IPR050624">
    <property type="entry name" value="HTH-type_Tx_Regulator"/>
</dbReference>
<reference evidence="7 11" key="2">
    <citation type="submission" date="2017-04" db="EMBL/GenBank/DDBJ databases">
        <title>The genome sequence of Weissella cibaria isolated from wild Drosophila.</title>
        <authorList>
            <person name="Ricks N.J."/>
            <person name="Carroll C."/>
            <person name="Walters A."/>
            <person name="Newell P.D."/>
            <person name="Chaston J.M."/>
        </authorList>
    </citation>
    <scope>NUCLEOTIDE SEQUENCE [LARGE SCALE GENOMIC DNA]</scope>
    <source>
        <strain evidence="7 11">DmW_103</strain>
    </source>
</reference>
<dbReference type="RefSeq" id="WP_010373907.1">
    <property type="nucleotide sequence ID" value="NZ_BJEF01000011.1"/>
</dbReference>
<dbReference type="Pfam" id="PF14278">
    <property type="entry name" value="TetR_C_8"/>
    <property type="match status" value="1"/>
</dbReference>
<dbReference type="PANTHER" id="PTHR43479:SF11">
    <property type="entry name" value="ACREF_ENVCD OPERON REPRESSOR-RELATED"/>
    <property type="match status" value="1"/>
</dbReference>
<proteinExistence type="predicted"/>
<dbReference type="EMBL" id="VNHC01000002">
    <property type="protein sequence ID" value="TVV26501.1"/>
    <property type="molecule type" value="Genomic_DNA"/>
</dbReference>
<dbReference type="EMBL" id="JWHT01000045">
    <property type="protein sequence ID" value="KIU22030.1"/>
    <property type="molecule type" value="Genomic_DNA"/>
</dbReference>
<dbReference type="PROSITE" id="PS50977">
    <property type="entry name" value="HTH_TETR_2"/>
    <property type="match status" value="1"/>
</dbReference>
<evidence type="ECO:0000313" key="11">
    <source>
        <dbReference type="Proteomes" id="UP000193588"/>
    </source>
</evidence>